<evidence type="ECO:0000256" key="3">
    <source>
        <dbReference type="ARBA" id="ARBA00022840"/>
    </source>
</evidence>
<dbReference type="PANTHER" id="PTHR36510">
    <property type="entry name" value="GLUTAMATE--CYSTEINE LIGASE 2-RELATED"/>
    <property type="match status" value="1"/>
</dbReference>
<proteinExistence type="inferred from homology"/>
<dbReference type="NCBIfam" id="NF010039">
    <property type="entry name" value="PRK13515.1"/>
    <property type="match status" value="1"/>
</dbReference>
<comment type="catalytic activity">
    <reaction evidence="4">
        <text>L-cysteine + L-glutamate + ATP = gamma-L-glutamyl-L-cysteine + ADP + phosphate + H(+)</text>
        <dbReference type="Rhea" id="RHEA:13285"/>
        <dbReference type="ChEBI" id="CHEBI:15378"/>
        <dbReference type="ChEBI" id="CHEBI:29985"/>
        <dbReference type="ChEBI" id="CHEBI:30616"/>
        <dbReference type="ChEBI" id="CHEBI:35235"/>
        <dbReference type="ChEBI" id="CHEBI:43474"/>
        <dbReference type="ChEBI" id="CHEBI:58173"/>
        <dbReference type="ChEBI" id="CHEBI:456216"/>
        <dbReference type="EC" id="6.3.2.2"/>
    </reaction>
</comment>
<dbReference type="NCBIfam" id="TIGR02050">
    <property type="entry name" value="gshA_cyan_rel"/>
    <property type="match status" value="1"/>
</dbReference>
<dbReference type="GO" id="GO:0005524">
    <property type="term" value="F:ATP binding"/>
    <property type="evidence" value="ECO:0007669"/>
    <property type="project" value="UniProtKB-KW"/>
</dbReference>
<comment type="caution">
    <text evidence="5">The sequence shown here is derived from an EMBL/GenBank/DDBJ whole genome shotgun (WGS) entry which is preliminary data.</text>
</comment>
<dbReference type="InterPro" id="IPR014746">
    <property type="entry name" value="Gln_synth/guanido_kin_cat_dom"/>
</dbReference>
<dbReference type="InterPro" id="IPR011793">
    <property type="entry name" value="YbdK"/>
</dbReference>
<dbReference type="Gene3D" id="3.30.590.20">
    <property type="match status" value="1"/>
</dbReference>
<dbReference type="Pfam" id="PF04107">
    <property type="entry name" value="GCS2"/>
    <property type="match status" value="1"/>
</dbReference>
<accession>A0A150PQF1</accession>
<evidence type="ECO:0000256" key="2">
    <source>
        <dbReference type="ARBA" id="ARBA00022741"/>
    </source>
</evidence>
<organism evidence="5 6">
    <name type="scientific">Sorangium cellulosum</name>
    <name type="common">Polyangium cellulosum</name>
    <dbReference type="NCBI Taxonomy" id="56"/>
    <lineage>
        <taxon>Bacteria</taxon>
        <taxon>Pseudomonadati</taxon>
        <taxon>Myxococcota</taxon>
        <taxon>Polyangia</taxon>
        <taxon>Polyangiales</taxon>
        <taxon>Polyangiaceae</taxon>
        <taxon>Sorangium</taxon>
    </lineage>
</organism>
<evidence type="ECO:0000256" key="1">
    <source>
        <dbReference type="ARBA" id="ARBA00022598"/>
    </source>
</evidence>
<dbReference type="EC" id="6.3.2.2" evidence="4"/>
<gene>
    <name evidence="5" type="ORF">BE08_23370</name>
</gene>
<dbReference type="InterPro" id="IPR006336">
    <property type="entry name" value="GCS2"/>
</dbReference>
<dbReference type="EMBL" id="JELY01000890">
    <property type="protein sequence ID" value="KYF57668.1"/>
    <property type="molecule type" value="Genomic_DNA"/>
</dbReference>
<dbReference type="Proteomes" id="UP000075420">
    <property type="component" value="Unassembled WGS sequence"/>
</dbReference>
<evidence type="ECO:0000313" key="5">
    <source>
        <dbReference type="EMBL" id="KYF57668.1"/>
    </source>
</evidence>
<dbReference type="AlphaFoldDB" id="A0A150PQF1"/>
<name>A0A150PQF1_SORCE</name>
<dbReference type="InterPro" id="IPR050141">
    <property type="entry name" value="GCL_type2/YbdK_subfam"/>
</dbReference>
<comment type="function">
    <text evidence="4">ATP-dependent carboxylate-amine ligase which exhibits weak glutamate--cysteine ligase activity.</text>
</comment>
<keyword evidence="1 4" id="KW-0436">Ligase</keyword>
<evidence type="ECO:0000313" key="6">
    <source>
        <dbReference type="Proteomes" id="UP000075420"/>
    </source>
</evidence>
<dbReference type="SUPFAM" id="SSF55931">
    <property type="entry name" value="Glutamine synthetase/guanido kinase"/>
    <property type="match status" value="1"/>
</dbReference>
<dbReference type="PANTHER" id="PTHR36510:SF1">
    <property type="entry name" value="GLUTAMATE--CYSTEINE LIGASE 2-RELATED"/>
    <property type="match status" value="1"/>
</dbReference>
<keyword evidence="2 4" id="KW-0547">Nucleotide-binding</keyword>
<dbReference type="GO" id="GO:0042398">
    <property type="term" value="P:modified amino acid biosynthetic process"/>
    <property type="evidence" value="ECO:0007669"/>
    <property type="project" value="InterPro"/>
</dbReference>
<keyword evidence="3 4" id="KW-0067">ATP-binding</keyword>
<evidence type="ECO:0000256" key="4">
    <source>
        <dbReference type="HAMAP-Rule" id="MF_01609"/>
    </source>
</evidence>
<dbReference type="HAMAP" id="MF_01609">
    <property type="entry name" value="Glu_cys_ligase_2"/>
    <property type="match status" value="1"/>
</dbReference>
<protein>
    <recommendedName>
        <fullName evidence="4">Putative glutamate--cysteine ligase 2</fullName>
        <ecNumber evidence="4">6.3.2.2</ecNumber>
    </recommendedName>
    <alternativeName>
        <fullName evidence="4">Gamma-glutamylcysteine synthetase 2</fullName>
        <shortName evidence="4">GCS 2</shortName>
        <shortName evidence="4">Gamma-GCS 2</shortName>
    </alternativeName>
</protein>
<reference evidence="5 6" key="1">
    <citation type="submission" date="2014-02" db="EMBL/GenBank/DDBJ databases">
        <title>The small core and large imbalanced accessory genome model reveals a collaborative survival strategy of Sorangium cellulosum strains in nature.</title>
        <authorList>
            <person name="Han K."/>
            <person name="Peng R."/>
            <person name="Blom J."/>
            <person name="Li Y.-Z."/>
        </authorList>
    </citation>
    <scope>NUCLEOTIDE SEQUENCE [LARGE SCALE GENOMIC DNA]</scope>
    <source>
        <strain evidence="5 6">So0157-25</strain>
    </source>
</reference>
<sequence length="375" mass="42815">MTVVEGLLDGQFTLGVEEEFQIVDAETRELRSYVSQLLEGGQGHRLLRERVRPEMHQSVVETGTGICRDIRQARDELAELRSSLRALARQGGMRIVAAGTHPFSDWKKQEITDGERYRCIVEDLQDVARANLIFGLHVHVGVKDREVAMALANQVRYFLPHILALSTSSPFWLGRSSGLKSTRSEIFKRFPRTGIPGLFESYGHFQRFVDLLVKTGCIDNAKKIWWDVRPHPFFDTVEVRICDMTTRLDDTVALAALIQAVMGKLYLLYRRNLGFREYRQELIEENKWRAVRYGIDGQLIDFGKQEQVPVRLLVGELLEFVQESAEIFGSQGELERIRAILDEGTSADRQLAVYARTERFEAVVDDLIEQSSLGL</sequence>
<dbReference type="GO" id="GO:0004357">
    <property type="term" value="F:glutamate-cysteine ligase activity"/>
    <property type="evidence" value="ECO:0007669"/>
    <property type="project" value="UniProtKB-EC"/>
</dbReference>
<comment type="similarity">
    <text evidence="4">Belongs to the glutamate--cysteine ligase type 2 family. YbdK subfamily.</text>
</comment>